<dbReference type="AlphaFoldDB" id="A0A9W9RZ44"/>
<sequence length="1097" mass="122780">MAPINDAVFLRRNNQIQDAIDGQNLKQALQLIEKRMKKGEDTRFLKAWKAHILWRHADEAHHKRGIAETLELCKAEPPTTDIDTLDMLFKTLQKLDGQDATRSNLWERAAKAKPQDLEIQGRWFTHAFESNDWKSAQKAAMSLQKNFPKDRKYYFWAIFLSHMIAIDDASSETDRKLFGTLAYRMISKAAADVPEGSQLLSPPRAIQTSEELRLLIKIYEAQGRHSEVVKILDSENLGLKSRIVQNDSAFLGYKAFNLGMSKMWAEGISFVRDLYTVPDDKKKLKALREIDDWSIWNLLIQATEFSNTPGTAAETKKFAEEFTAASPKSRNAVMAGLDAMLCGIKSGEMTRDDLLPACQKYIDNHIHKLYAFNDIRRIIGSDKDGLAKMLKYILETHATEEKGSVAMINALKLDYCLNISGSENTPSQKKIDDLVARCLKIYQAAYKEGKAKKSEDGAQGASSTIESQPIDDLCILAAMCLLQPAEADEKVAQVPGTALIRAAGILERLCRDSPHNYEALLLLARVYLLLGAGSLALITFSKLSVKQIQYDSVAHILFTRLSTVHPHSAPPVEGAEYKDFDPLSAYVQSLNFFRNSEVNTMRFRTAGLDEGAYVNTEEIIELRRRLSNSINRRMFALDARRTQRLAGGDPMTRYDELARDSSPVVDSRKFGAFMSCEFINKPSFEERMRLGPLPNTNWLSSARITDQLFSVLKGISLQRPLTADMDLPSLETLSLSETENDQTDTEKESARIHADLLKVATFMAGSKLTSSEQVDGALGRVEEFLDMKKKALDLDEAIISPLIASTAVSLGTGTPIGPTWKYLHSTFVLLETVKALSQLVGLANKKGAKAAKLPKERVERLSTLVSEIYELVRSNTRALKHRVSASGVLSSLVDLVIQGEQFAKSEKEIQDILETTLDSSNVELFCGSLMESWEEALDVITLALSPKVSPTHQRPCQDPQCAVPEALGDFHKTFFIPFPRQHRQSPQSPTVQMAQERTGIVVGTNKGHKTTALNTPKNKISRTKGKSSQRTTFVREIAREVVGLAPYERRVIELLRNAQDKRARKLAKKRLGTFTRGKRKVEDMQKVIAEARRTQAH</sequence>
<reference evidence="6" key="1">
    <citation type="submission" date="2022-11" db="EMBL/GenBank/DDBJ databases">
        <authorList>
            <person name="Petersen C."/>
        </authorList>
    </citation>
    <scope>NUCLEOTIDE SEQUENCE</scope>
    <source>
        <strain evidence="6">IBT 29864</strain>
    </source>
</reference>
<evidence type="ECO:0000256" key="5">
    <source>
        <dbReference type="RuleBase" id="RU000665"/>
    </source>
</evidence>
<dbReference type="PANTHER" id="PTHR22767">
    <property type="entry name" value="N-TERMINAL ACETYLTRANSFERASE-RELATED"/>
    <property type="match status" value="1"/>
</dbReference>
<dbReference type="InterPro" id="IPR000509">
    <property type="entry name" value="Ribosomal_eL36"/>
</dbReference>
<keyword evidence="3 5" id="KW-0689">Ribosomal protein</keyword>
<dbReference type="GO" id="GO:0003735">
    <property type="term" value="F:structural constituent of ribosome"/>
    <property type="evidence" value="ECO:0007669"/>
    <property type="project" value="InterPro"/>
</dbReference>
<dbReference type="InterPro" id="IPR019183">
    <property type="entry name" value="NAA25_NatB_aux_su"/>
</dbReference>
<dbReference type="Gene3D" id="1.10.10.1760">
    <property type="entry name" value="60S ribosomal protein L36"/>
    <property type="match status" value="1"/>
</dbReference>
<dbReference type="Pfam" id="PF09797">
    <property type="entry name" value="NatB_MDM20"/>
    <property type="match status" value="1"/>
</dbReference>
<protein>
    <recommendedName>
        <fullName evidence="5">60S ribosomal protein L36</fullName>
    </recommendedName>
</protein>
<dbReference type="EMBL" id="JAPZBS010000007">
    <property type="protein sequence ID" value="KAJ5368355.1"/>
    <property type="molecule type" value="Genomic_DNA"/>
</dbReference>
<dbReference type="GO" id="GO:1990904">
    <property type="term" value="C:ribonucleoprotein complex"/>
    <property type="evidence" value="ECO:0007669"/>
    <property type="project" value="UniProtKB-KW"/>
</dbReference>
<keyword evidence="7" id="KW-1185">Reference proteome</keyword>
<dbReference type="Proteomes" id="UP001147782">
    <property type="component" value="Unassembled WGS sequence"/>
</dbReference>
<reference evidence="6" key="2">
    <citation type="journal article" date="2023" name="IMA Fungus">
        <title>Comparative genomic study of the Penicillium genus elucidates a diverse pangenome and 15 lateral gene transfer events.</title>
        <authorList>
            <person name="Petersen C."/>
            <person name="Sorensen T."/>
            <person name="Nielsen M.R."/>
            <person name="Sondergaard T.E."/>
            <person name="Sorensen J.L."/>
            <person name="Fitzpatrick D.A."/>
            <person name="Frisvad J.C."/>
            <person name="Nielsen K.L."/>
        </authorList>
    </citation>
    <scope>NUCLEOTIDE SEQUENCE</scope>
    <source>
        <strain evidence="6">IBT 29864</strain>
    </source>
</reference>
<dbReference type="PROSITE" id="PS01190">
    <property type="entry name" value="RIBOSOMAL_L36E"/>
    <property type="match status" value="1"/>
</dbReference>
<keyword evidence="4 5" id="KW-0687">Ribonucleoprotein</keyword>
<organism evidence="6 7">
    <name type="scientific">Penicillium cataractarum</name>
    <dbReference type="NCBI Taxonomy" id="2100454"/>
    <lineage>
        <taxon>Eukaryota</taxon>
        <taxon>Fungi</taxon>
        <taxon>Dikarya</taxon>
        <taxon>Ascomycota</taxon>
        <taxon>Pezizomycotina</taxon>
        <taxon>Eurotiomycetes</taxon>
        <taxon>Eurotiomycetidae</taxon>
        <taxon>Eurotiales</taxon>
        <taxon>Aspergillaceae</taxon>
        <taxon>Penicillium</taxon>
    </lineage>
</organism>
<gene>
    <name evidence="6" type="ORF">N7496_008115</name>
</gene>
<evidence type="ECO:0000256" key="4">
    <source>
        <dbReference type="ARBA" id="ARBA00023274"/>
    </source>
</evidence>
<dbReference type="OrthoDB" id="1874341at2759"/>
<dbReference type="FunFam" id="1.10.10.1760:FF:000003">
    <property type="entry name" value="60S ribosomal protein L36"/>
    <property type="match status" value="1"/>
</dbReference>
<dbReference type="GO" id="GO:0005840">
    <property type="term" value="C:ribosome"/>
    <property type="evidence" value="ECO:0007669"/>
    <property type="project" value="UniProtKB-KW"/>
</dbReference>
<comment type="similarity">
    <text evidence="1">Belongs to the MDM20/NAA25 family.</text>
</comment>
<dbReference type="Pfam" id="PF01158">
    <property type="entry name" value="Ribosomal_L36e"/>
    <property type="match status" value="1"/>
</dbReference>
<dbReference type="GO" id="GO:0006412">
    <property type="term" value="P:translation"/>
    <property type="evidence" value="ECO:0007669"/>
    <property type="project" value="InterPro"/>
</dbReference>
<comment type="caution">
    <text evidence="6">The sequence shown here is derived from an EMBL/GenBank/DDBJ whole genome shotgun (WGS) entry which is preliminary data.</text>
</comment>
<evidence type="ECO:0000313" key="6">
    <source>
        <dbReference type="EMBL" id="KAJ5368355.1"/>
    </source>
</evidence>
<dbReference type="GeneID" id="81440213"/>
<dbReference type="GO" id="GO:0031416">
    <property type="term" value="C:NatB complex"/>
    <property type="evidence" value="ECO:0007669"/>
    <property type="project" value="TreeGrafter"/>
</dbReference>
<dbReference type="RefSeq" id="XP_056553097.1">
    <property type="nucleotide sequence ID" value="XM_056701034.1"/>
</dbReference>
<evidence type="ECO:0000256" key="1">
    <source>
        <dbReference type="ARBA" id="ARBA00006298"/>
    </source>
</evidence>
<proteinExistence type="inferred from homology"/>
<accession>A0A9W9RZ44</accession>
<evidence type="ECO:0000256" key="3">
    <source>
        <dbReference type="ARBA" id="ARBA00022980"/>
    </source>
</evidence>
<dbReference type="InterPro" id="IPR038097">
    <property type="entry name" value="Ribosomal_eL36_sf"/>
</dbReference>
<name>A0A9W9RZ44_9EURO</name>
<comment type="similarity">
    <text evidence="2 5">Belongs to the eukaryotic ribosomal protein eL36 family.</text>
</comment>
<evidence type="ECO:0000256" key="2">
    <source>
        <dbReference type="ARBA" id="ARBA00006509"/>
    </source>
</evidence>
<evidence type="ECO:0000313" key="7">
    <source>
        <dbReference type="Proteomes" id="UP001147782"/>
    </source>
</evidence>
<dbReference type="PANTHER" id="PTHR22767:SF3">
    <property type="entry name" value="N-ALPHA-ACETYLTRANSFERASE 25, NATB AUXILIARY SUBUNIT"/>
    <property type="match status" value="1"/>
</dbReference>